<organismHost>
    <name type="scientific">Ovis aries</name>
    <name type="common">Sheep</name>
    <dbReference type="NCBI Taxonomy" id="9940"/>
</organismHost>
<proteinExistence type="predicted"/>
<organismHost>
    <name type="scientific">Capra hircus</name>
    <name type="common">Goat</name>
    <dbReference type="NCBI Taxonomy" id="9925"/>
</organismHost>
<organismHost>
    <name type="scientific">Homo sapiens</name>
    <name type="common">Human</name>
    <dbReference type="NCBI Taxonomy" id="9606"/>
</organismHost>
<name>F1AXE6_ORFV</name>
<reference evidence="1 2" key="1">
    <citation type="submission" date="2010-04" db="EMBL/GenBank/DDBJ databases">
        <title>Novel immune-modulators identified by a rapid, functional screen of the Parapox virus genome.</title>
        <authorList>
            <person name="McGuire M.J."/>
            <person name="Sykes K.F."/>
            <person name="Johnston S.A."/>
        </authorList>
    </citation>
    <scope>NUCLEOTIDE SEQUENCE [LARGE SCALE GENOMIC DNA]</scope>
    <source>
        <strain evidence="1">D1701</strain>
    </source>
</reference>
<protein>
    <submittedName>
        <fullName evidence="1">PP254</fullName>
    </submittedName>
</protein>
<dbReference type="Proteomes" id="UP000103309">
    <property type="component" value="Segment"/>
</dbReference>
<organism evidence="1 2">
    <name type="scientific">Orf virus</name>
    <name type="common">ORFV</name>
    <dbReference type="NCBI Taxonomy" id="10258"/>
    <lineage>
        <taxon>Viruses</taxon>
        <taxon>Varidnaviria</taxon>
        <taxon>Bamfordvirae</taxon>
        <taxon>Nucleocytoviricota</taxon>
        <taxon>Pokkesviricetes</taxon>
        <taxon>Chitovirales</taxon>
        <taxon>Poxviridae</taxon>
        <taxon>Chordopoxvirinae</taxon>
        <taxon>Parapoxvirus</taxon>
        <taxon>Parapoxvirus orf</taxon>
    </lineage>
</organism>
<evidence type="ECO:0000313" key="2">
    <source>
        <dbReference type="Proteomes" id="UP000103309"/>
    </source>
</evidence>
<dbReference type="EMBL" id="HM133903">
    <property type="protein sequence ID" value="ADY76835.1"/>
    <property type="molecule type" value="Genomic_DNA"/>
</dbReference>
<evidence type="ECO:0000313" key="1">
    <source>
        <dbReference type="EMBL" id="ADY76835.1"/>
    </source>
</evidence>
<accession>F1AXE6</accession>
<sequence>MHHKTRIRRHAVRLYRLQPGAPDPSKHAHAQLLLRGQRQPASVHGGLPAQTPGNGDLCGLPDENGTDDPVRQRLQHSSAVGVQAVHAAAQPQSRVCACRDSRALRRVRRVPIRARPQRAVNAAANGEGECLSVWQRLVHSGPAQAGRGHIIAAAMSCPTLCDKEAAYQTTLRSCSPSKNTGVGCHFRLQPYN</sequence>